<dbReference type="RefSeq" id="WP_166584231.1">
    <property type="nucleotide sequence ID" value="NZ_WWEO01000036.1"/>
</dbReference>
<organism evidence="6 7">
    <name type="scientific">Mucilaginibacter agri</name>
    <dbReference type="NCBI Taxonomy" id="2695265"/>
    <lineage>
        <taxon>Bacteria</taxon>
        <taxon>Pseudomonadati</taxon>
        <taxon>Bacteroidota</taxon>
        <taxon>Sphingobacteriia</taxon>
        <taxon>Sphingobacteriales</taxon>
        <taxon>Sphingobacteriaceae</taxon>
        <taxon>Mucilaginibacter</taxon>
    </lineage>
</organism>
<evidence type="ECO:0000256" key="2">
    <source>
        <dbReference type="ARBA" id="ARBA00022723"/>
    </source>
</evidence>
<dbReference type="Proteomes" id="UP000638732">
    <property type="component" value="Unassembled WGS sequence"/>
</dbReference>
<evidence type="ECO:0000313" key="6">
    <source>
        <dbReference type="EMBL" id="NCD68209.1"/>
    </source>
</evidence>
<dbReference type="SMART" id="SM00849">
    <property type="entry name" value="Lactamase_B"/>
    <property type="match status" value="1"/>
</dbReference>
<dbReference type="GO" id="GO:0016787">
    <property type="term" value="F:hydrolase activity"/>
    <property type="evidence" value="ECO:0007669"/>
    <property type="project" value="UniProtKB-KW"/>
</dbReference>
<dbReference type="InterPro" id="IPR051013">
    <property type="entry name" value="MBL_superfamily_lactonases"/>
</dbReference>
<evidence type="ECO:0000256" key="1">
    <source>
        <dbReference type="ARBA" id="ARBA00007749"/>
    </source>
</evidence>
<dbReference type="PANTHER" id="PTHR42978">
    <property type="entry name" value="QUORUM-QUENCHING LACTONASE YTNP-RELATED-RELATED"/>
    <property type="match status" value="1"/>
</dbReference>
<dbReference type="GO" id="GO:0046872">
    <property type="term" value="F:metal ion binding"/>
    <property type="evidence" value="ECO:0007669"/>
    <property type="project" value="UniProtKB-KW"/>
</dbReference>
<keyword evidence="4" id="KW-0862">Zinc</keyword>
<accession>A0A965ZBY7</accession>
<proteinExistence type="inferred from homology"/>
<protein>
    <submittedName>
        <fullName evidence="6">MBL fold metallo-hydrolase</fullName>
    </submittedName>
</protein>
<reference evidence="6" key="2">
    <citation type="submission" date="2020-10" db="EMBL/GenBank/DDBJ databases">
        <title>Mucilaginibacter sp. nov., isolated from soil.</title>
        <authorList>
            <person name="Jeon C.O."/>
        </authorList>
    </citation>
    <scope>NUCLEOTIDE SEQUENCE</scope>
    <source>
        <strain evidence="6">R11</strain>
    </source>
</reference>
<name>A0A965ZBY7_9SPHI</name>
<evidence type="ECO:0000256" key="3">
    <source>
        <dbReference type="ARBA" id="ARBA00022801"/>
    </source>
</evidence>
<dbReference type="Gene3D" id="3.60.15.10">
    <property type="entry name" value="Ribonuclease Z/Hydroxyacylglutathione hydrolase-like"/>
    <property type="match status" value="1"/>
</dbReference>
<dbReference type="SUPFAM" id="SSF56281">
    <property type="entry name" value="Metallo-hydrolase/oxidoreductase"/>
    <property type="match status" value="1"/>
</dbReference>
<dbReference type="InterPro" id="IPR001279">
    <property type="entry name" value="Metallo-B-lactamas"/>
</dbReference>
<gene>
    <name evidence="6" type="ORF">GSY63_02430</name>
</gene>
<dbReference type="Pfam" id="PF00753">
    <property type="entry name" value="Lactamase_B"/>
    <property type="match status" value="1"/>
</dbReference>
<keyword evidence="3" id="KW-0378">Hydrolase</keyword>
<feature type="domain" description="Metallo-beta-lactamase" evidence="5">
    <location>
        <begin position="39"/>
        <end position="235"/>
    </location>
</feature>
<evidence type="ECO:0000259" key="5">
    <source>
        <dbReference type="SMART" id="SM00849"/>
    </source>
</evidence>
<dbReference type="AlphaFoldDB" id="A0A965ZBY7"/>
<comment type="similarity">
    <text evidence="1">Belongs to the metallo-beta-lactamase superfamily.</text>
</comment>
<sequence>MEVFALGEGSYSVDATKKFIPFDPTKDDAKSRPGSIFIHVNPFLIKTDKDLMVLDTGLGMKADDGELVIHKNIRKHGFDPEDVTKVMMSHLHYDHASGLVFEENGRLHPSFPQAQHVIQRSEWETAFSGKSYSYRAEVFESLQRSADITFLEGSGEFMPGIKYELSGGHCPFHQVFWFDIEGKKIFFGGDELPEPEQLLRKFIAKYDFDGRKAMELRDIYGHKAAAEGWTCLFYHAKTMPIGNVRLLEHDAFSVTPAV</sequence>
<evidence type="ECO:0000313" key="7">
    <source>
        <dbReference type="Proteomes" id="UP000638732"/>
    </source>
</evidence>
<reference evidence="6" key="1">
    <citation type="submission" date="2020-01" db="EMBL/GenBank/DDBJ databases">
        <authorList>
            <person name="Seo Y.L."/>
        </authorList>
    </citation>
    <scope>NUCLEOTIDE SEQUENCE</scope>
    <source>
        <strain evidence="6">R11</strain>
    </source>
</reference>
<comment type="caution">
    <text evidence="6">The sequence shown here is derived from an EMBL/GenBank/DDBJ whole genome shotgun (WGS) entry which is preliminary data.</text>
</comment>
<dbReference type="InterPro" id="IPR036866">
    <property type="entry name" value="RibonucZ/Hydroxyglut_hydro"/>
</dbReference>
<keyword evidence="7" id="KW-1185">Reference proteome</keyword>
<dbReference type="EMBL" id="WWEO01000036">
    <property type="protein sequence ID" value="NCD68209.1"/>
    <property type="molecule type" value="Genomic_DNA"/>
</dbReference>
<evidence type="ECO:0000256" key="4">
    <source>
        <dbReference type="ARBA" id="ARBA00022833"/>
    </source>
</evidence>
<keyword evidence="2" id="KW-0479">Metal-binding</keyword>